<keyword evidence="1" id="KW-0812">Transmembrane</keyword>
<feature type="transmembrane region" description="Helical" evidence="1">
    <location>
        <begin position="88"/>
        <end position="105"/>
    </location>
</feature>
<feature type="transmembrane region" description="Helical" evidence="1">
    <location>
        <begin position="156"/>
        <end position="179"/>
    </location>
</feature>
<accession>A0ABN8DZA5</accession>
<protein>
    <submittedName>
        <fullName evidence="2">Uncharacterized protein</fullName>
    </submittedName>
</protein>
<proteinExistence type="predicted"/>
<evidence type="ECO:0000256" key="1">
    <source>
        <dbReference type="SAM" id="Phobius"/>
    </source>
</evidence>
<dbReference type="Proteomes" id="UP000838748">
    <property type="component" value="Unassembled WGS sequence"/>
</dbReference>
<feature type="transmembrane region" description="Helical" evidence="1">
    <location>
        <begin position="65"/>
        <end position="81"/>
    </location>
</feature>
<evidence type="ECO:0000313" key="2">
    <source>
        <dbReference type="EMBL" id="CAH0536969.1"/>
    </source>
</evidence>
<organism evidence="2 3">
    <name type="scientific">Vibrio marisflavi CECT 7928</name>
    <dbReference type="NCBI Taxonomy" id="634439"/>
    <lineage>
        <taxon>Bacteria</taxon>
        <taxon>Pseudomonadati</taxon>
        <taxon>Pseudomonadota</taxon>
        <taxon>Gammaproteobacteria</taxon>
        <taxon>Vibrionales</taxon>
        <taxon>Vibrionaceae</taxon>
        <taxon>Vibrio</taxon>
    </lineage>
</organism>
<dbReference type="RefSeq" id="WP_237360218.1">
    <property type="nucleotide sequence ID" value="NZ_CAKLDM010000001.1"/>
</dbReference>
<keyword evidence="1" id="KW-1133">Transmembrane helix</keyword>
<gene>
    <name evidence="2" type="ORF">VMF7928_00841</name>
</gene>
<keyword evidence="1" id="KW-0472">Membrane</keyword>
<dbReference type="EMBL" id="CAKLDM010000001">
    <property type="protein sequence ID" value="CAH0536969.1"/>
    <property type="molecule type" value="Genomic_DNA"/>
</dbReference>
<comment type="caution">
    <text evidence="2">The sequence shown here is derived from an EMBL/GenBank/DDBJ whole genome shotgun (WGS) entry which is preliminary data.</text>
</comment>
<reference evidence="2" key="1">
    <citation type="submission" date="2021-11" db="EMBL/GenBank/DDBJ databases">
        <authorList>
            <person name="Rodrigo-Torres L."/>
            <person name="Arahal R. D."/>
            <person name="Lucena T."/>
        </authorList>
    </citation>
    <scope>NUCLEOTIDE SEQUENCE</scope>
    <source>
        <strain evidence="2">CECT 7928</strain>
    </source>
</reference>
<sequence>MKSNIRVSANSPRIAKSNGASGINRNTISAYALSVVGIILVLNLCMHFDSFHSDMLFKGTSTTSFIQKLMLLTSAFAFFNLRRWRKDLRNGLVFVSALFMVAFLYKSNYWIEAVFNVPWYFPALKFVAVAGIVAFRGGFGLYRELSEVFASYTAKLILYAAIALALFMSTLHLTIVWQYLLSSSYSDALMHSIKEGGQLAIFIFITIESIKTRITLKKQA</sequence>
<name>A0ABN8DZA5_9VIBR</name>
<keyword evidence="3" id="KW-1185">Reference proteome</keyword>
<feature type="transmembrane region" description="Helical" evidence="1">
    <location>
        <begin position="117"/>
        <end position="135"/>
    </location>
</feature>
<feature type="transmembrane region" description="Helical" evidence="1">
    <location>
        <begin position="28"/>
        <end position="45"/>
    </location>
</feature>
<evidence type="ECO:0000313" key="3">
    <source>
        <dbReference type="Proteomes" id="UP000838748"/>
    </source>
</evidence>